<reference evidence="2" key="2">
    <citation type="journal article" date="2015" name="Data Brief">
        <title>Shoot transcriptome of the giant reed, Arundo donax.</title>
        <authorList>
            <person name="Barrero R.A."/>
            <person name="Guerrero F.D."/>
            <person name="Moolhuijzen P."/>
            <person name="Goolsby J.A."/>
            <person name="Tidwell J."/>
            <person name="Bellgard S.E."/>
            <person name="Bellgard M.I."/>
        </authorList>
    </citation>
    <scope>NUCLEOTIDE SEQUENCE</scope>
    <source>
        <tissue evidence="2">Shoot tissue taken approximately 20 cm above the soil surface</tissue>
    </source>
</reference>
<proteinExistence type="predicted"/>
<evidence type="ECO:0000256" key="1">
    <source>
        <dbReference type="SAM" id="Phobius"/>
    </source>
</evidence>
<accession>A0A0A9GFX4</accession>
<evidence type="ECO:0000313" key="2">
    <source>
        <dbReference type="EMBL" id="JAE23990.1"/>
    </source>
</evidence>
<keyword evidence="1" id="KW-1133">Transmembrane helix</keyword>
<keyword evidence="1" id="KW-0472">Membrane</keyword>
<dbReference type="AlphaFoldDB" id="A0A0A9GFX4"/>
<organism evidence="2">
    <name type="scientific">Arundo donax</name>
    <name type="common">Giant reed</name>
    <name type="synonym">Donax arundinaceus</name>
    <dbReference type="NCBI Taxonomy" id="35708"/>
    <lineage>
        <taxon>Eukaryota</taxon>
        <taxon>Viridiplantae</taxon>
        <taxon>Streptophyta</taxon>
        <taxon>Embryophyta</taxon>
        <taxon>Tracheophyta</taxon>
        <taxon>Spermatophyta</taxon>
        <taxon>Magnoliopsida</taxon>
        <taxon>Liliopsida</taxon>
        <taxon>Poales</taxon>
        <taxon>Poaceae</taxon>
        <taxon>PACMAD clade</taxon>
        <taxon>Arundinoideae</taxon>
        <taxon>Arundineae</taxon>
        <taxon>Arundo</taxon>
    </lineage>
</organism>
<sequence>MIFKFVRSSFICWRDAVLCLNSEIFYAGFACAIFQITLLRFVKTELYTFEALNLSVK</sequence>
<reference evidence="2" key="1">
    <citation type="submission" date="2014-09" db="EMBL/GenBank/DDBJ databases">
        <authorList>
            <person name="Magalhaes I.L.F."/>
            <person name="Oliveira U."/>
            <person name="Santos F.R."/>
            <person name="Vidigal T.H.D.A."/>
            <person name="Brescovit A.D."/>
            <person name="Santos A.J."/>
        </authorList>
    </citation>
    <scope>NUCLEOTIDE SEQUENCE</scope>
    <source>
        <tissue evidence="2">Shoot tissue taken approximately 20 cm above the soil surface</tissue>
    </source>
</reference>
<feature type="transmembrane region" description="Helical" evidence="1">
    <location>
        <begin position="24"/>
        <end position="42"/>
    </location>
</feature>
<dbReference type="EMBL" id="GBRH01173906">
    <property type="protein sequence ID" value="JAE23990.1"/>
    <property type="molecule type" value="Transcribed_RNA"/>
</dbReference>
<protein>
    <submittedName>
        <fullName evidence="2">Uncharacterized protein</fullName>
    </submittedName>
</protein>
<name>A0A0A9GFX4_ARUDO</name>
<keyword evidence="1" id="KW-0812">Transmembrane</keyword>